<proteinExistence type="predicted"/>
<dbReference type="AlphaFoldDB" id="A0A409YBC1"/>
<organism evidence="2 3">
    <name type="scientific">Panaeolus cyanescens</name>
    <dbReference type="NCBI Taxonomy" id="181874"/>
    <lineage>
        <taxon>Eukaryota</taxon>
        <taxon>Fungi</taxon>
        <taxon>Dikarya</taxon>
        <taxon>Basidiomycota</taxon>
        <taxon>Agaricomycotina</taxon>
        <taxon>Agaricomycetes</taxon>
        <taxon>Agaricomycetidae</taxon>
        <taxon>Agaricales</taxon>
        <taxon>Agaricineae</taxon>
        <taxon>Galeropsidaceae</taxon>
        <taxon>Panaeolus</taxon>
    </lineage>
</organism>
<gene>
    <name evidence="2" type="ORF">CVT24_004602</name>
</gene>
<dbReference type="STRING" id="181874.A0A409YBC1"/>
<dbReference type="Gene3D" id="3.40.50.80">
    <property type="entry name" value="Nucleotide-binding domain of ferredoxin-NADP reductase (FNR) module"/>
    <property type="match status" value="1"/>
</dbReference>
<evidence type="ECO:0000313" key="3">
    <source>
        <dbReference type="Proteomes" id="UP000284842"/>
    </source>
</evidence>
<dbReference type="Gene3D" id="2.30.110.10">
    <property type="entry name" value="Electron Transport, Fmn-binding Protein, Chain A"/>
    <property type="match status" value="1"/>
</dbReference>
<dbReference type="GO" id="GO:0016491">
    <property type="term" value="F:oxidoreductase activity"/>
    <property type="evidence" value="ECO:0007669"/>
    <property type="project" value="InterPro"/>
</dbReference>
<feature type="domain" description="Oxidoreductase FAD/NAD(P)-binding" evidence="1">
    <location>
        <begin position="500"/>
        <end position="607"/>
    </location>
</feature>
<dbReference type="PRINTS" id="PR00410">
    <property type="entry name" value="PHEHYDRXLASE"/>
</dbReference>
<dbReference type="PANTHER" id="PTHR42815:SF2">
    <property type="entry name" value="FAD-BINDING, PUTATIVE (AFU_ORTHOLOGUE AFUA_6G07600)-RELATED"/>
    <property type="match status" value="1"/>
</dbReference>
<dbReference type="OrthoDB" id="436496at2759"/>
<dbReference type="InParanoid" id="A0A409YBC1"/>
<dbReference type="InterPro" id="IPR039261">
    <property type="entry name" value="FNR_nucleotide-bd"/>
</dbReference>
<reference evidence="2 3" key="1">
    <citation type="journal article" date="2018" name="Evol. Lett.">
        <title>Horizontal gene cluster transfer increased hallucinogenic mushroom diversity.</title>
        <authorList>
            <person name="Reynolds H.T."/>
            <person name="Vijayakumar V."/>
            <person name="Gluck-Thaler E."/>
            <person name="Korotkin H.B."/>
            <person name="Matheny P.B."/>
            <person name="Slot J.C."/>
        </authorList>
    </citation>
    <scope>NUCLEOTIDE SEQUENCE [LARGE SCALE GENOMIC DNA]</scope>
    <source>
        <strain evidence="2 3">2629</strain>
    </source>
</reference>
<dbReference type="EMBL" id="NHTK01001318">
    <property type="protein sequence ID" value="PPR00315.1"/>
    <property type="molecule type" value="Genomic_DNA"/>
</dbReference>
<comment type="caution">
    <text evidence="2">The sequence shown here is derived from an EMBL/GenBank/DDBJ whole genome shotgun (WGS) entry which is preliminary data.</text>
</comment>
<dbReference type="PANTHER" id="PTHR42815">
    <property type="entry name" value="FAD-BINDING, PUTATIVE (AFU_ORTHOLOGUE AFUA_6G07600)-RELATED"/>
    <property type="match status" value="1"/>
</dbReference>
<name>A0A409YBC1_9AGAR</name>
<dbReference type="Pfam" id="PF00175">
    <property type="entry name" value="NAD_binding_1"/>
    <property type="match status" value="1"/>
</dbReference>
<dbReference type="InterPro" id="IPR017938">
    <property type="entry name" value="Riboflavin_synthase-like_b-brl"/>
</dbReference>
<evidence type="ECO:0000259" key="1">
    <source>
        <dbReference type="Pfam" id="PF00175"/>
    </source>
</evidence>
<protein>
    <recommendedName>
        <fullName evidence="1">Oxidoreductase FAD/NAD(P)-binding domain-containing protein</fullName>
    </recommendedName>
</protein>
<dbReference type="SUPFAM" id="SSF52343">
    <property type="entry name" value="Ferredoxin reductase-like, C-terminal NADP-linked domain"/>
    <property type="match status" value="1"/>
</dbReference>
<accession>A0A409YBC1</accession>
<dbReference type="InterPro" id="IPR001433">
    <property type="entry name" value="OxRdtase_FAD/NAD-bd"/>
</dbReference>
<dbReference type="Proteomes" id="UP000284842">
    <property type="component" value="Unassembled WGS sequence"/>
</dbReference>
<dbReference type="InterPro" id="IPR012349">
    <property type="entry name" value="Split_barrel_FMN-bd"/>
</dbReference>
<evidence type="ECO:0000313" key="2">
    <source>
        <dbReference type="EMBL" id="PPR00315.1"/>
    </source>
</evidence>
<keyword evidence="3" id="KW-1185">Reference proteome</keyword>
<dbReference type="SUPFAM" id="SSF63380">
    <property type="entry name" value="Riboflavin synthase domain-like"/>
    <property type="match status" value="1"/>
</dbReference>
<sequence length="629" mass="69475">MSAITSWHRGEAAVRQKLGYDKIPQLRRAFDMISGEMPEQHSTFYTTRLHFLPITTLDQEGRPWGSIASGKGGEPGFVRHPKYNTLVFDIESWNGDPLLENIRGDGPHLIAGIGVEVATRRRNKFAGTIHKNSRNENSISLEVEVTQAIGNCPKYITVRDVYPITDNTPTVLHSENHLSEDQVLADEAIELIMNSDTTFLGTTYAAAEKESDWNPSHVGMNHRGGRPGFIRVRKDKRTVVLPDFSGNRIMTSLGNVEATPYASLTFVSFTTGDILYVTGTAKNYFGDDARAIMPLQDSLTEIYVTGYTYVRDALPVREKPNIQAQPSPYSPPVKYLAEENAPSKIFTSSDQPTALLSSIDLHNDDIATFRWELSSALAIKPGQAIILDLSPLLGSRHYQHMAPLKPSSVNDDFIRTWTVSSFSGDEMSNEVAVTMRHKPGGTVTSALFTIAKKMNVVRPELMGDARKMDLRVKVAGVSGNFTLPVVEGGQEDVPRHLFWIAGGIGITPFLAMLEALRTNRAEGTFAITFVLSTREPEVLLPLVEKVALSIPSLQLLLHVFTTRPLPETQLNITHHHGRVSRNDLSSILQPTLHTSIYLCGPDPFQSSITTSLQEIGIPPTSIISEGFTY</sequence>